<proteinExistence type="predicted"/>
<protein>
    <submittedName>
        <fullName evidence="1">Uncharacterized protein</fullName>
    </submittedName>
</protein>
<accession>A0ABY9XXG8</accession>
<dbReference type="Proteomes" id="UP001302806">
    <property type="component" value="Chromosome"/>
</dbReference>
<reference evidence="1 2" key="1">
    <citation type="submission" date="2023-09" db="EMBL/GenBank/DDBJ databases">
        <title>Thalassobella suaedae gen. nov., sp. nov., a marine bacterium of the family Flavobacteriaceae isolated from a halophyte Suaeda japonica.</title>
        <authorList>
            <person name="Lee S.Y."/>
            <person name="Hwang C.Y."/>
        </authorList>
    </citation>
    <scope>NUCLEOTIDE SEQUENCE [LARGE SCALE GENOMIC DNA]</scope>
    <source>
        <strain evidence="1 2">HL-DH14</strain>
    </source>
</reference>
<dbReference type="RefSeq" id="WP_415866823.1">
    <property type="nucleotide sequence ID" value="NZ_CP134537.1"/>
</dbReference>
<sequence length="104" mass="11001">MVSARNEVGDGPESVEISATPREAVQELPTGWTRTDIGIQSVEGEAVYAEVNTGHSFITKGAGWIGKGNFDSMGFTYGIASGDVTLTARVKDFGGIAKNRDHDP</sequence>
<evidence type="ECO:0000313" key="2">
    <source>
        <dbReference type="Proteomes" id="UP001302806"/>
    </source>
</evidence>
<name>A0ABY9XXG8_9FLAO</name>
<evidence type="ECO:0000313" key="1">
    <source>
        <dbReference type="EMBL" id="WNH10575.1"/>
    </source>
</evidence>
<organism evidence="1 2">
    <name type="scientific">Thalassobellus suaedae</name>
    <dbReference type="NCBI Taxonomy" id="3074124"/>
    <lineage>
        <taxon>Bacteria</taxon>
        <taxon>Pseudomonadati</taxon>
        <taxon>Bacteroidota</taxon>
        <taxon>Flavobacteriia</taxon>
        <taxon>Flavobacteriales</taxon>
        <taxon>Flavobacteriaceae</taxon>
        <taxon>Thalassobellus</taxon>
    </lineage>
</organism>
<dbReference type="EMBL" id="CP134537">
    <property type="protein sequence ID" value="WNH10575.1"/>
    <property type="molecule type" value="Genomic_DNA"/>
</dbReference>
<gene>
    <name evidence="1" type="ORF">RHP51_07965</name>
</gene>